<accession>A0A1V0SJ24</accession>
<keyword evidence="2" id="KW-0479">Metal-binding</keyword>
<dbReference type="PROSITE" id="PS00842">
    <property type="entry name" value="XPG_2"/>
    <property type="match status" value="1"/>
</dbReference>
<dbReference type="PRINTS" id="PR00853">
    <property type="entry name" value="XPGRADSUPER"/>
</dbReference>
<evidence type="ECO:0000256" key="1">
    <source>
        <dbReference type="ARBA" id="ARBA00022722"/>
    </source>
</evidence>
<keyword evidence="5" id="KW-0378">Hydrolase</keyword>
<dbReference type="InterPro" id="IPR006085">
    <property type="entry name" value="XPG_DNA_repair_N"/>
</dbReference>
<keyword evidence="3 10" id="KW-0255">Endonuclease</keyword>
<dbReference type="GO" id="GO:0046872">
    <property type="term" value="F:metal ion binding"/>
    <property type="evidence" value="ECO:0007669"/>
    <property type="project" value="UniProtKB-KW"/>
</dbReference>
<gene>
    <name evidence="10" type="ORF">Klosneuvirus_2_155</name>
</gene>
<reference evidence="10" key="1">
    <citation type="journal article" date="2017" name="Science">
        <title>Giant viruses with an expanded complement of translation system components.</title>
        <authorList>
            <person name="Schulz F."/>
            <person name="Yutin N."/>
            <person name="Ivanova N.N."/>
            <person name="Ortega D.R."/>
            <person name="Lee T.K."/>
            <person name="Vierheilig J."/>
            <person name="Daims H."/>
            <person name="Horn M."/>
            <person name="Wagner M."/>
            <person name="Jensen G.J."/>
            <person name="Kyrpides N.C."/>
            <person name="Koonin E.V."/>
            <person name="Woyke T."/>
        </authorList>
    </citation>
    <scope>NUCLEOTIDE SEQUENCE</scope>
    <source>
        <strain evidence="10">KNV1</strain>
    </source>
</reference>
<protein>
    <submittedName>
        <fullName evidence="10">FLAP-like endonuclease XPG</fullName>
    </submittedName>
</protein>
<evidence type="ECO:0000256" key="7">
    <source>
        <dbReference type="ARBA" id="ARBA00023204"/>
    </source>
</evidence>
<dbReference type="GO" id="GO:0017108">
    <property type="term" value="F:5'-flap endonuclease activity"/>
    <property type="evidence" value="ECO:0007669"/>
    <property type="project" value="TreeGrafter"/>
</dbReference>
<evidence type="ECO:0000256" key="3">
    <source>
        <dbReference type="ARBA" id="ARBA00022759"/>
    </source>
</evidence>
<evidence type="ECO:0000256" key="2">
    <source>
        <dbReference type="ARBA" id="ARBA00022723"/>
    </source>
</evidence>
<dbReference type="Pfam" id="PF00752">
    <property type="entry name" value="XPG_N"/>
    <property type="match status" value="1"/>
</dbReference>
<dbReference type="Gene3D" id="3.40.50.1010">
    <property type="entry name" value="5'-nuclease"/>
    <property type="match status" value="1"/>
</dbReference>
<dbReference type="InterPro" id="IPR019974">
    <property type="entry name" value="XPG_CS"/>
</dbReference>
<dbReference type="SMART" id="SM00485">
    <property type="entry name" value="XPGN"/>
    <property type="match status" value="1"/>
</dbReference>
<dbReference type="InterPro" id="IPR036279">
    <property type="entry name" value="5-3_exonuclease_C_sf"/>
</dbReference>
<evidence type="ECO:0000256" key="4">
    <source>
        <dbReference type="ARBA" id="ARBA00022763"/>
    </source>
</evidence>
<keyword evidence="4" id="KW-0227">DNA damage</keyword>
<feature type="domain" description="XPG N-terminal" evidence="9">
    <location>
        <begin position="1"/>
        <end position="100"/>
    </location>
</feature>
<dbReference type="PANTHER" id="PTHR11081">
    <property type="entry name" value="FLAP ENDONUCLEASE FAMILY MEMBER"/>
    <property type="match status" value="1"/>
</dbReference>
<keyword evidence="1" id="KW-0540">Nuclease</keyword>
<dbReference type="Pfam" id="PF00867">
    <property type="entry name" value="XPG_I"/>
    <property type="match status" value="1"/>
</dbReference>
<sequence>MGVNGLRKIISKHAPEVLEKKNFKDFNGTIQALDGVLALYKFCIATIDTPYSKVGHLFACFFKTLSMLRYGIMPFWVFDGKPPEIKQMTLDERRRNKDIAHSKLSDDCLSHNDKKKLEKRTFTVTSKLVEEVIELLKLLGIPYVIAPGEAEAQCVALNKAKIAHGVVTEDWDAILFGCKRMLKDFSNKNINNVTEITTKKLLKKLDITHEQIIDLSSILGNDYCSGINGLKPLDAYYIFKECKFNIYDFLGLLRSETNLKEYEQNHENEYYVHILSIRKKLGSMINKLQYSKIPNNFEELAKTAKDYYLHAPVIEPNEVQVKWETPKYQELYKFLLDKGFEEDLIKSKLNELIMMHAYYKDNNKLVTLSKIKREKSINIDTKIITYIYRNPELIVKPVESYMTNGDIHNIKTNDITGYEYRSVD</sequence>
<dbReference type="SUPFAM" id="SSF88723">
    <property type="entry name" value="PIN domain-like"/>
    <property type="match status" value="1"/>
</dbReference>
<dbReference type="SMART" id="SM00484">
    <property type="entry name" value="XPGI"/>
    <property type="match status" value="1"/>
</dbReference>
<dbReference type="Gene3D" id="1.10.150.20">
    <property type="entry name" value="5' to 3' exonuclease, C-terminal subdomain"/>
    <property type="match status" value="1"/>
</dbReference>
<keyword evidence="7" id="KW-0234">DNA repair</keyword>
<dbReference type="PANTHER" id="PTHR11081:SF9">
    <property type="entry name" value="FLAP ENDONUCLEASE 1"/>
    <property type="match status" value="1"/>
</dbReference>
<name>A0A1V0SJ24_9VIRU</name>
<evidence type="ECO:0000259" key="9">
    <source>
        <dbReference type="SMART" id="SM00485"/>
    </source>
</evidence>
<proteinExistence type="predicted"/>
<dbReference type="InterPro" id="IPR006084">
    <property type="entry name" value="XPG/Rad2"/>
</dbReference>
<dbReference type="InterPro" id="IPR029060">
    <property type="entry name" value="PIN-like_dom_sf"/>
</dbReference>
<evidence type="ECO:0000313" key="10">
    <source>
        <dbReference type="EMBL" id="ARF11719.1"/>
    </source>
</evidence>
<evidence type="ECO:0000259" key="8">
    <source>
        <dbReference type="SMART" id="SM00484"/>
    </source>
</evidence>
<feature type="domain" description="XPG-I" evidence="8">
    <location>
        <begin position="137"/>
        <end position="207"/>
    </location>
</feature>
<dbReference type="InterPro" id="IPR006086">
    <property type="entry name" value="XPG-I_dom"/>
</dbReference>
<dbReference type="GO" id="GO:0006281">
    <property type="term" value="P:DNA repair"/>
    <property type="evidence" value="ECO:0007669"/>
    <property type="project" value="UniProtKB-KW"/>
</dbReference>
<dbReference type="CDD" id="cd09897">
    <property type="entry name" value="H3TH_FEN1-XPG-like"/>
    <property type="match status" value="1"/>
</dbReference>
<keyword evidence="6" id="KW-0460">Magnesium</keyword>
<evidence type="ECO:0000256" key="5">
    <source>
        <dbReference type="ARBA" id="ARBA00022801"/>
    </source>
</evidence>
<dbReference type="SUPFAM" id="SSF47807">
    <property type="entry name" value="5' to 3' exonuclease, C-terminal subdomain"/>
    <property type="match status" value="1"/>
</dbReference>
<organism evidence="10">
    <name type="scientific">Klosneuvirus KNV1</name>
    <dbReference type="NCBI Taxonomy" id="1977640"/>
    <lineage>
        <taxon>Viruses</taxon>
        <taxon>Varidnaviria</taxon>
        <taxon>Bamfordvirae</taxon>
        <taxon>Nucleocytoviricota</taxon>
        <taxon>Megaviricetes</taxon>
        <taxon>Imitervirales</taxon>
        <taxon>Mimiviridae</taxon>
        <taxon>Klosneuvirinae</taxon>
        <taxon>Klosneuvirus</taxon>
    </lineage>
</organism>
<evidence type="ECO:0000256" key="6">
    <source>
        <dbReference type="ARBA" id="ARBA00022842"/>
    </source>
</evidence>
<dbReference type="EMBL" id="KY684109">
    <property type="protein sequence ID" value="ARF11719.1"/>
    <property type="molecule type" value="Genomic_DNA"/>
</dbReference>